<reference evidence="1" key="1">
    <citation type="submission" date="2018-01" db="EMBL/GenBank/DDBJ databases">
        <title>An insight into the sialome of Amazonian anophelines.</title>
        <authorList>
            <person name="Ribeiro J.M."/>
            <person name="Scarpassa V."/>
            <person name="Calvo E."/>
        </authorList>
    </citation>
    <scope>NUCLEOTIDE SEQUENCE</scope>
    <source>
        <tissue evidence="1">Salivary glands</tissue>
    </source>
</reference>
<accession>A0A2M4C932</accession>
<organism evidence="1">
    <name type="scientific">Anopheles marajoara</name>
    <dbReference type="NCBI Taxonomy" id="58244"/>
    <lineage>
        <taxon>Eukaryota</taxon>
        <taxon>Metazoa</taxon>
        <taxon>Ecdysozoa</taxon>
        <taxon>Arthropoda</taxon>
        <taxon>Hexapoda</taxon>
        <taxon>Insecta</taxon>
        <taxon>Pterygota</taxon>
        <taxon>Neoptera</taxon>
        <taxon>Endopterygota</taxon>
        <taxon>Diptera</taxon>
        <taxon>Nematocera</taxon>
        <taxon>Culicoidea</taxon>
        <taxon>Culicidae</taxon>
        <taxon>Anophelinae</taxon>
        <taxon>Anopheles</taxon>
    </lineage>
</organism>
<name>A0A2M4C932_9DIPT</name>
<dbReference type="AlphaFoldDB" id="A0A2M4C932"/>
<sequence length="96" mass="11399">MLRTGWYTIGFLILRVGQLHARVTVEEQIHRLALFSLLFRWSKEFRTQIELTWINQIVVAAALRLIVTIFRFRLLGHLCSCSLGGTWLCRRHCRMR</sequence>
<protein>
    <submittedName>
        <fullName evidence="1">Putative secreted protein</fullName>
    </submittedName>
</protein>
<evidence type="ECO:0000313" key="1">
    <source>
        <dbReference type="EMBL" id="MBW61842.1"/>
    </source>
</evidence>
<dbReference type="EMBL" id="GGFJ01012701">
    <property type="protein sequence ID" value="MBW61842.1"/>
    <property type="molecule type" value="Transcribed_RNA"/>
</dbReference>
<proteinExistence type="predicted"/>